<dbReference type="InterPro" id="IPR036388">
    <property type="entry name" value="WH-like_DNA-bd_sf"/>
</dbReference>
<proteinExistence type="predicted"/>
<dbReference type="Gene3D" id="1.10.10.10">
    <property type="entry name" value="Winged helix-like DNA-binding domain superfamily/Winged helix DNA-binding domain"/>
    <property type="match status" value="1"/>
</dbReference>
<dbReference type="PANTHER" id="PTHR33169:SF25">
    <property type="entry name" value="DNA-BINDING PROTEIN YIZB-RELATED"/>
    <property type="match status" value="1"/>
</dbReference>
<dbReference type="RefSeq" id="WP_025023801.1">
    <property type="nucleotide sequence ID" value="NZ_AZDZ01000011.1"/>
</dbReference>
<accession>A0A0R1K814</accession>
<dbReference type="InterPro" id="IPR005149">
    <property type="entry name" value="Tscrpt_reg_PadR_N"/>
</dbReference>
<reference evidence="2 3" key="1">
    <citation type="journal article" date="2015" name="Genome Announc.">
        <title>Expanding the biotechnology potential of lactobacilli through comparative genomics of 213 strains and associated genera.</title>
        <authorList>
            <person name="Sun Z."/>
            <person name="Harris H.M."/>
            <person name="McCann A."/>
            <person name="Guo C."/>
            <person name="Argimon S."/>
            <person name="Zhang W."/>
            <person name="Yang X."/>
            <person name="Jeffery I.B."/>
            <person name="Cooney J.C."/>
            <person name="Kagawa T.F."/>
            <person name="Liu W."/>
            <person name="Song Y."/>
            <person name="Salvetti E."/>
            <person name="Wrobel A."/>
            <person name="Rasinkangas P."/>
            <person name="Parkhill J."/>
            <person name="Rea M.C."/>
            <person name="O'Sullivan O."/>
            <person name="Ritari J."/>
            <person name="Douillard F.P."/>
            <person name="Paul Ross R."/>
            <person name="Yang R."/>
            <person name="Briner A.E."/>
            <person name="Felis G.E."/>
            <person name="de Vos W.M."/>
            <person name="Barrangou R."/>
            <person name="Klaenhammer T.R."/>
            <person name="Caufield P.W."/>
            <person name="Cui Y."/>
            <person name="Zhang H."/>
            <person name="O'Toole P.W."/>
        </authorList>
    </citation>
    <scope>NUCLEOTIDE SEQUENCE [LARGE SCALE GENOMIC DNA]</scope>
    <source>
        <strain evidence="2 3">DSM 19682</strain>
    </source>
</reference>
<comment type="caution">
    <text evidence="2">The sequence shown here is derived from an EMBL/GenBank/DDBJ whole genome shotgun (WGS) entry which is preliminary data.</text>
</comment>
<dbReference type="Pfam" id="PF03551">
    <property type="entry name" value="PadR"/>
    <property type="match status" value="1"/>
</dbReference>
<gene>
    <name evidence="2" type="ORF">FD03_GL000434</name>
</gene>
<dbReference type="EMBL" id="AZDZ01000011">
    <property type="protein sequence ID" value="KRK79733.1"/>
    <property type="molecule type" value="Genomic_DNA"/>
</dbReference>
<dbReference type="Proteomes" id="UP000051248">
    <property type="component" value="Unassembled WGS sequence"/>
</dbReference>
<dbReference type="PATRIC" id="fig|1423775.4.peg.443"/>
<dbReference type="OrthoDB" id="9808017at2"/>
<evidence type="ECO:0000259" key="1">
    <source>
        <dbReference type="Pfam" id="PF03551"/>
    </source>
</evidence>
<dbReference type="STRING" id="1423775.FD03_GL000434"/>
<name>A0A0R1K814_9LACO</name>
<evidence type="ECO:0000313" key="3">
    <source>
        <dbReference type="Proteomes" id="UP000051248"/>
    </source>
</evidence>
<protein>
    <recommendedName>
        <fullName evidence="1">Transcription regulator PadR N-terminal domain-containing protein</fullName>
    </recommendedName>
</protein>
<dbReference type="AlphaFoldDB" id="A0A0R1K814"/>
<keyword evidence="3" id="KW-1185">Reference proteome</keyword>
<feature type="domain" description="Transcription regulator PadR N-terminal" evidence="1">
    <location>
        <begin position="14"/>
        <end position="86"/>
    </location>
</feature>
<dbReference type="PANTHER" id="PTHR33169">
    <property type="entry name" value="PADR-FAMILY TRANSCRIPTIONAL REGULATOR"/>
    <property type="match status" value="1"/>
</dbReference>
<evidence type="ECO:0000313" key="2">
    <source>
        <dbReference type="EMBL" id="KRK79733.1"/>
    </source>
</evidence>
<dbReference type="InterPro" id="IPR036390">
    <property type="entry name" value="WH_DNA-bd_sf"/>
</dbReference>
<dbReference type="eggNOG" id="COG1695">
    <property type="taxonomic scope" value="Bacteria"/>
</dbReference>
<dbReference type="InterPro" id="IPR052509">
    <property type="entry name" value="Metal_resp_DNA-bind_regulator"/>
</dbReference>
<organism evidence="2 3">
    <name type="scientific">Companilactobacillus nodensis DSM 19682 = JCM 14932 = NBRC 107160</name>
    <dbReference type="NCBI Taxonomy" id="1423775"/>
    <lineage>
        <taxon>Bacteria</taxon>
        <taxon>Bacillati</taxon>
        <taxon>Bacillota</taxon>
        <taxon>Bacilli</taxon>
        <taxon>Lactobacillales</taxon>
        <taxon>Lactobacillaceae</taxon>
        <taxon>Companilactobacillus</taxon>
    </lineage>
</organism>
<dbReference type="SUPFAM" id="SSF46785">
    <property type="entry name" value="Winged helix' DNA-binding domain"/>
    <property type="match status" value="1"/>
</dbReference>
<sequence length="104" mass="12215">MNKEMLKGTIDLLILSVLKEEDNYGYQISKNITDKSDETFEIQEATLYLALKRLEKQGCIEAYWGEKTHGGKRKYYHIMDQGIKQLDGMKRDFQSLSEVVQRFM</sequence>